<dbReference type="Pfam" id="PF00175">
    <property type="entry name" value="NAD_binding_1"/>
    <property type="match status" value="1"/>
</dbReference>
<proteinExistence type="predicted"/>
<keyword evidence="4" id="KW-0479">Metal-binding</keyword>
<dbReference type="PANTHER" id="PTHR47354">
    <property type="entry name" value="NADH OXIDOREDUCTASE HCR"/>
    <property type="match status" value="1"/>
</dbReference>
<evidence type="ECO:0000256" key="4">
    <source>
        <dbReference type="ARBA" id="ARBA00022723"/>
    </source>
</evidence>
<keyword evidence="3" id="KW-0001">2Fe-2S</keyword>
<dbReference type="InterPro" id="IPR036010">
    <property type="entry name" value="2Fe-2S_ferredoxin-like_sf"/>
</dbReference>
<reference evidence="11 12" key="1">
    <citation type="submission" date="2023-11" db="EMBL/GenBank/DDBJ databases">
        <authorList>
            <person name="Xu M."/>
            <person name="Jiang T."/>
        </authorList>
    </citation>
    <scope>NUCLEOTIDE SEQUENCE [LARGE SCALE GENOMIC DNA]</scope>
    <source>
        <strain evidence="11 12">SD</strain>
    </source>
</reference>
<protein>
    <submittedName>
        <fullName evidence="11">Ferredoxin reductase</fullName>
    </submittedName>
</protein>
<dbReference type="Pfam" id="PF00111">
    <property type="entry name" value="Fer2"/>
    <property type="match status" value="1"/>
</dbReference>
<gene>
    <name evidence="11" type="ORF">SK069_08335</name>
</gene>
<dbReference type="RefSeq" id="WP_319953749.1">
    <property type="nucleotide sequence ID" value="NZ_JAXAVX010000003.1"/>
</dbReference>
<dbReference type="InterPro" id="IPR012675">
    <property type="entry name" value="Beta-grasp_dom_sf"/>
</dbReference>
<keyword evidence="2" id="KW-0285">Flavoprotein</keyword>
<dbReference type="InterPro" id="IPR001433">
    <property type="entry name" value="OxRdtase_FAD/NAD-bd"/>
</dbReference>
<dbReference type="SUPFAM" id="SSF63380">
    <property type="entry name" value="Riboflavin synthase domain-like"/>
    <property type="match status" value="1"/>
</dbReference>
<dbReference type="Gene3D" id="3.40.50.80">
    <property type="entry name" value="Nucleotide-binding domain of ferredoxin-NADP reductase (FNR) module"/>
    <property type="match status" value="1"/>
</dbReference>
<dbReference type="InterPro" id="IPR039261">
    <property type="entry name" value="FNR_nucleotide-bd"/>
</dbReference>
<dbReference type="Proteomes" id="UP001277761">
    <property type="component" value="Unassembled WGS sequence"/>
</dbReference>
<dbReference type="CDD" id="cd00207">
    <property type="entry name" value="fer2"/>
    <property type="match status" value="1"/>
</dbReference>
<keyword evidence="5" id="KW-0274">FAD</keyword>
<comment type="cofactor">
    <cofactor evidence="1">
        <name>FAD</name>
        <dbReference type="ChEBI" id="CHEBI:57692"/>
    </cofactor>
</comment>
<evidence type="ECO:0000256" key="2">
    <source>
        <dbReference type="ARBA" id="ARBA00022630"/>
    </source>
</evidence>
<dbReference type="PANTHER" id="PTHR47354:SF6">
    <property type="entry name" value="NADH OXIDOREDUCTASE HCR"/>
    <property type="match status" value="1"/>
</dbReference>
<dbReference type="Gene3D" id="2.40.30.10">
    <property type="entry name" value="Translation factors"/>
    <property type="match status" value="1"/>
</dbReference>
<dbReference type="CDD" id="cd06216">
    <property type="entry name" value="FNR_iron_sulfur_binding_2"/>
    <property type="match status" value="1"/>
</dbReference>
<evidence type="ECO:0000313" key="11">
    <source>
        <dbReference type="EMBL" id="MDX8151595.1"/>
    </source>
</evidence>
<dbReference type="InterPro" id="IPR001041">
    <property type="entry name" value="2Fe-2S_ferredoxin-type"/>
</dbReference>
<comment type="caution">
    <text evidence="11">The sequence shown here is derived from an EMBL/GenBank/DDBJ whole genome shotgun (WGS) entry which is preliminary data.</text>
</comment>
<organism evidence="11 12">
    <name type="scientific">Patulibacter brassicae</name>
    <dbReference type="NCBI Taxonomy" id="1705717"/>
    <lineage>
        <taxon>Bacteria</taxon>
        <taxon>Bacillati</taxon>
        <taxon>Actinomycetota</taxon>
        <taxon>Thermoleophilia</taxon>
        <taxon>Solirubrobacterales</taxon>
        <taxon>Patulibacteraceae</taxon>
        <taxon>Patulibacter</taxon>
    </lineage>
</organism>
<dbReference type="Pfam" id="PF00970">
    <property type="entry name" value="FAD_binding_6"/>
    <property type="match status" value="1"/>
</dbReference>
<evidence type="ECO:0000259" key="10">
    <source>
        <dbReference type="PROSITE" id="PS51384"/>
    </source>
</evidence>
<feature type="domain" description="2Fe-2S ferredoxin-type" evidence="9">
    <location>
        <begin position="286"/>
        <end position="368"/>
    </location>
</feature>
<evidence type="ECO:0000256" key="6">
    <source>
        <dbReference type="ARBA" id="ARBA00023002"/>
    </source>
</evidence>
<evidence type="ECO:0000313" key="12">
    <source>
        <dbReference type="Proteomes" id="UP001277761"/>
    </source>
</evidence>
<name>A0ABU4VLE3_9ACTN</name>
<keyword evidence="12" id="KW-1185">Reference proteome</keyword>
<dbReference type="PROSITE" id="PS51085">
    <property type="entry name" value="2FE2S_FER_2"/>
    <property type="match status" value="1"/>
</dbReference>
<dbReference type="Gene3D" id="3.10.20.30">
    <property type="match status" value="1"/>
</dbReference>
<keyword evidence="8" id="KW-0411">Iron-sulfur</keyword>
<dbReference type="SUPFAM" id="SSF54292">
    <property type="entry name" value="2Fe-2S ferredoxin-like"/>
    <property type="match status" value="1"/>
</dbReference>
<evidence type="ECO:0000256" key="3">
    <source>
        <dbReference type="ARBA" id="ARBA00022714"/>
    </source>
</evidence>
<evidence type="ECO:0000259" key="9">
    <source>
        <dbReference type="PROSITE" id="PS51085"/>
    </source>
</evidence>
<evidence type="ECO:0000256" key="5">
    <source>
        <dbReference type="ARBA" id="ARBA00022827"/>
    </source>
</evidence>
<evidence type="ECO:0000256" key="7">
    <source>
        <dbReference type="ARBA" id="ARBA00023004"/>
    </source>
</evidence>
<dbReference type="InterPro" id="IPR017927">
    <property type="entry name" value="FAD-bd_FR_type"/>
</dbReference>
<feature type="domain" description="FAD-binding FR-type" evidence="10">
    <location>
        <begin position="43"/>
        <end position="146"/>
    </location>
</feature>
<dbReference type="PROSITE" id="PS51384">
    <property type="entry name" value="FAD_FR"/>
    <property type="match status" value="1"/>
</dbReference>
<dbReference type="InterPro" id="IPR017938">
    <property type="entry name" value="Riboflavin_synthase-like_b-brl"/>
</dbReference>
<evidence type="ECO:0000256" key="1">
    <source>
        <dbReference type="ARBA" id="ARBA00001974"/>
    </source>
</evidence>
<evidence type="ECO:0000256" key="8">
    <source>
        <dbReference type="ARBA" id="ARBA00023014"/>
    </source>
</evidence>
<sequence length="368" mass="40450">MVETAATPRVPVLRRRLLQAARAMTTPLLPDDYLALLNPAWSTRELTGTVQRVVPETDEAATIVVQPNAPWPGHRPGQYLRIGAEIDGIRHWRAYSITSDPDHPEGLVSVTVKHVPEGRMSPWFTRRCDHGTQVLLGDVEGEFLLPDPLPERLLMITAGSGITPIFAMLRELQRRGGLGDVVHLHGTRTREGFIFGERLRALAREHDGYRLHEQVSSESGRLACTDLDDLVPDWRERATFLSGPREMIDAFEAHWQDHGDDPELLRTERFQPVIGTGADGAEGSGGTVRFLVTDVEATCAPGVSMLVGGEEAGATLPHGCRMGICHTCVGRLRAGRLRDLRSGEVHGEEGQTVRTCVNAPEGDVEIEL</sequence>
<dbReference type="InterPro" id="IPR050415">
    <property type="entry name" value="MRET"/>
</dbReference>
<dbReference type="SUPFAM" id="SSF52343">
    <property type="entry name" value="Ferredoxin reductase-like, C-terminal NADP-linked domain"/>
    <property type="match status" value="1"/>
</dbReference>
<dbReference type="InterPro" id="IPR008333">
    <property type="entry name" value="Cbr1-like_FAD-bd_dom"/>
</dbReference>
<keyword evidence="6" id="KW-0560">Oxidoreductase</keyword>
<keyword evidence="7" id="KW-0408">Iron</keyword>
<accession>A0ABU4VLE3</accession>
<dbReference type="EMBL" id="JAXAVX010000003">
    <property type="protein sequence ID" value="MDX8151595.1"/>
    <property type="molecule type" value="Genomic_DNA"/>
</dbReference>